<protein>
    <submittedName>
        <fullName evidence="2">Uncharacterized protein</fullName>
    </submittedName>
</protein>
<comment type="caution">
    <text evidence="2">The sequence shown here is derived from an EMBL/GenBank/DDBJ whole genome shotgun (WGS) entry which is preliminary data.</text>
</comment>
<dbReference type="EMBL" id="CAVMBE010000090">
    <property type="protein sequence ID" value="CAK4033644.1"/>
    <property type="molecule type" value="Genomic_DNA"/>
</dbReference>
<accession>A0AAI8Z6Y2</accession>
<feature type="region of interest" description="Disordered" evidence="1">
    <location>
        <begin position="95"/>
        <end position="239"/>
    </location>
</feature>
<dbReference type="AlphaFoldDB" id="A0AAI8Z6Y2"/>
<keyword evidence="3" id="KW-1185">Reference proteome</keyword>
<dbReference type="Proteomes" id="UP001296104">
    <property type="component" value="Unassembled WGS sequence"/>
</dbReference>
<evidence type="ECO:0000256" key="1">
    <source>
        <dbReference type="SAM" id="MobiDB-lite"/>
    </source>
</evidence>
<feature type="compositionally biased region" description="Acidic residues" evidence="1">
    <location>
        <begin position="122"/>
        <end position="135"/>
    </location>
</feature>
<feature type="compositionally biased region" description="Polar residues" evidence="1">
    <location>
        <begin position="185"/>
        <end position="198"/>
    </location>
</feature>
<feature type="compositionally biased region" description="Basic residues" evidence="1">
    <location>
        <begin position="203"/>
        <end position="212"/>
    </location>
</feature>
<evidence type="ECO:0000313" key="2">
    <source>
        <dbReference type="EMBL" id="CAK4033644.1"/>
    </source>
</evidence>
<sequence>MSLTFNISLPFDIEAALHPLAGESIEINDPEIQDAIRDAILQAARSLPYGSAIEEGDGGKPYRASLMDGERIVLTECDDDDAEEQEDLEQGDLNFIPQEGADGEQGDGTQDGGGQTYLVDGSEPDEEEEEDDEGESNATSTVTCIPIPPPNSSPGGEPDERQSHSTNQIPAPEPEPKQDLPASSALRSESTQQQQPYDDTTRHSTRTPHRRSSTTTSYHDPSKSSISSTSTSRTLSPPPYTERISVLIKDILGIQHRISMRPDLATVARLRARYAMLVQRSRSDLMFFAADGKRMEDGQSLSQVSNGRKVLSGRPADGVRFCV</sequence>
<organism evidence="2 3">
    <name type="scientific">Lecanosticta acicola</name>
    <dbReference type="NCBI Taxonomy" id="111012"/>
    <lineage>
        <taxon>Eukaryota</taxon>
        <taxon>Fungi</taxon>
        <taxon>Dikarya</taxon>
        <taxon>Ascomycota</taxon>
        <taxon>Pezizomycotina</taxon>
        <taxon>Dothideomycetes</taxon>
        <taxon>Dothideomycetidae</taxon>
        <taxon>Mycosphaerellales</taxon>
        <taxon>Mycosphaerellaceae</taxon>
        <taxon>Lecanosticta</taxon>
    </lineage>
</organism>
<reference evidence="2" key="1">
    <citation type="submission" date="2023-11" db="EMBL/GenBank/DDBJ databases">
        <authorList>
            <person name="Alioto T."/>
            <person name="Alioto T."/>
            <person name="Gomez Garrido J."/>
        </authorList>
    </citation>
    <scope>NUCLEOTIDE SEQUENCE</scope>
</reference>
<feature type="compositionally biased region" description="Low complexity" evidence="1">
    <location>
        <begin position="213"/>
        <end position="235"/>
    </location>
</feature>
<proteinExistence type="predicted"/>
<gene>
    <name evidence="2" type="ORF">LECACI_7A008802</name>
</gene>
<evidence type="ECO:0000313" key="3">
    <source>
        <dbReference type="Proteomes" id="UP001296104"/>
    </source>
</evidence>
<name>A0AAI8Z6Y2_9PEZI</name>